<feature type="compositionally biased region" description="Basic and acidic residues" evidence="3">
    <location>
        <begin position="236"/>
        <end position="252"/>
    </location>
</feature>
<evidence type="ECO:0000313" key="5">
    <source>
        <dbReference type="Proteomes" id="UP000472272"/>
    </source>
</evidence>
<feature type="region of interest" description="Disordered" evidence="3">
    <location>
        <begin position="26"/>
        <end position="68"/>
    </location>
</feature>
<dbReference type="Ensembl" id="ENSPMRT00000037273.1">
    <property type="protein sequence ID" value="ENSPMRP00000035154.1"/>
    <property type="gene ID" value="ENSPMRG00000022756.1"/>
</dbReference>
<dbReference type="GeneID" id="114584389"/>
<dbReference type="GO" id="GO:0051126">
    <property type="term" value="P:negative regulation of actin nucleation"/>
    <property type="evidence" value="ECO:0007669"/>
    <property type="project" value="Ensembl"/>
</dbReference>
<dbReference type="RefSeq" id="XP_028562050.1">
    <property type="nucleotide sequence ID" value="XM_028706217.1"/>
</dbReference>
<evidence type="ECO:0000313" key="4">
    <source>
        <dbReference type="Ensembl" id="ENSPMRP00000035154.1"/>
    </source>
</evidence>
<evidence type="ECO:0000256" key="3">
    <source>
        <dbReference type="SAM" id="MobiDB-lite"/>
    </source>
</evidence>
<dbReference type="OrthoDB" id="5953051at2759"/>
<reference evidence="4" key="2">
    <citation type="submission" date="2025-08" db="UniProtKB">
        <authorList>
            <consortium name="Ensembl"/>
        </authorList>
    </citation>
    <scope>IDENTIFICATION</scope>
</reference>
<dbReference type="InterPro" id="IPR018889">
    <property type="entry name" value="Arpin"/>
</dbReference>
<dbReference type="PANTHER" id="PTHR31199">
    <property type="entry name" value="ARPIN"/>
    <property type="match status" value="1"/>
</dbReference>
<dbReference type="CTD" id="348110"/>
<proteinExistence type="inferred from homology"/>
<dbReference type="Pfam" id="PF10574">
    <property type="entry name" value="UPF0552"/>
    <property type="match status" value="1"/>
</dbReference>
<dbReference type="GeneTree" id="ENSGT00530000064251"/>
<keyword evidence="5" id="KW-1185">Reference proteome</keyword>
<dbReference type="GO" id="GO:2000393">
    <property type="term" value="P:negative regulation of lamellipodium morphogenesis"/>
    <property type="evidence" value="ECO:0007669"/>
    <property type="project" value="Ensembl"/>
</dbReference>
<gene>
    <name evidence="4" type="primary">ARPIN</name>
</gene>
<sequence length="260" mass="28963">MQGTRSVPLQFLSVPSNPIRRIVKGKVHRGQAQNGKVQPALPSPGAVQERGPRPPMAKHSRDGNSGDGVIVEGQLLDVSRHLILDDADKKERYFVLYIRPRLVHRRKFDPKGKEVEPNFSETRKVNTGFLMASYKVEAKGKTDRLTPEELEHLVTKPELVKVTQPYTPSQAVAFWLPESEMEKMELEVGMEIRLRTLGDGPFVFSLAKLDVGTVTKCNFAGDQQAGASWTDNILAFKDHGEPSDEPRGHGDGAEDAEWDD</sequence>
<dbReference type="GO" id="GO:0030027">
    <property type="term" value="C:lamellipodium"/>
    <property type="evidence" value="ECO:0007669"/>
    <property type="project" value="Ensembl"/>
</dbReference>
<dbReference type="AlphaFoldDB" id="A0A670KHM1"/>
<protein>
    <recommendedName>
        <fullName evidence="2">Arpin</fullName>
    </recommendedName>
</protein>
<organism evidence="4 5">
    <name type="scientific">Podarcis muralis</name>
    <name type="common">Wall lizard</name>
    <name type="synonym">Lacerta muralis</name>
    <dbReference type="NCBI Taxonomy" id="64176"/>
    <lineage>
        <taxon>Eukaryota</taxon>
        <taxon>Metazoa</taxon>
        <taxon>Chordata</taxon>
        <taxon>Craniata</taxon>
        <taxon>Vertebrata</taxon>
        <taxon>Euteleostomi</taxon>
        <taxon>Lepidosauria</taxon>
        <taxon>Squamata</taxon>
        <taxon>Bifurcata</taxon>
        <taxon>Unidentata</taxon>
        <taxon>Episquamata</taxon>
        <taxon>Laterata</taxon>
        <taxon>Lacertibaenia</taxon>
        <taxon>Lacertidae</taxon>
        <taxon>Podarcis</taxon>
    </lineage>
</organism>
<evidence type="ECO:0000256" key="2">
    <source>
        <dbReference type="ARBA" id="ARBA00019314"/>
    </source>
</evidence>
<evidence type="ECO:0000256" key="1">
    <source>
        <dbReference type="ARBA" id="ARBA00008453"/>
    </source>
</evidence>
<dbReference type="PANTHER" id="PTHR31199:SF1">
    <property type="entry name" value="ARPIN"/>
    <property type="match status" value="1"/>
</dbReference>
<reference evidence="4 5" key="1">
    <citation type="journal article" date="2019" name="Proc. Natl. Acad. Sci. U.S.A.">
        <title>Regulatory changes in pterin and carotenoid genes underlie balanced color polymorphisms in the wall lizard.</title>
        <authorList>
            <person name="Andrade P."/>
            <person name="Pinho C."/>
            <person name="Perez I de Lanuza G."/>
            <person name="Afonso S."/>
            <person name="Brejcha J."/>
            <person name="Rubin C.J."/>
            <person name="Wallerman O."/>
            <person name="Pereira P."/>
            <person name="Sabatino S.J."/>
            <person name="Bellati A."/>
            <person name="Pellitteri-Rosa D."/>
            <person name="Bosakova Z."/>
            <person name="Bunikis I."/>
            <person name="Carretero M.A."/>
            <person name="Feiner N."/>
            <person name="Marsik P."/>
            <person name="Pauperio F."/>
            <person name="Salvi D."/>
            <person name="Soler L."/>
            <person name="While G.M."/>
            <person name="Uller T."/>
            <person name="Font E."/>
            <person name="Andersson L."/>
            <person name="Carneiro M."/>
        </authorList>
    </citation>
    <scope>NUCLEOTIDE SEQUENCE</scope>
</reference>
<accession>A0A670KHM1</accession>
<dbReference type="GO" id="GO:0030336">
    <property type="term" value="P:negative regulation of cell migration"/>
    <property type="evidence" value="ECO:0007669"/>
    <property type="project" value="Ensembl"/>
</dbReference>
<feature type="region of interest" description="Disordered" evidence="3">
    <location>
        <begin position="236"/>
        <end position="260"/>
    </location>
</feature>
<name>A0A670KHM1_PODMU</name>
<reference evidence="4" key="3">
    <citation type="submission" date="2025-09" db="UniProtKB">
        <authorList>
            <consortium name="Ensembl"/>
        </authorList>
    </citation>
    <scope>IDENTIFICATION</scope>
</reference>
<dbReference type="GO" id="GO:0033058">
    <property type="term" value="P:directional locomotion"/>
    <property type="evidence" value="ECO:0007669"/>
    <property type="project" value="Ensembl"/>
</dbReference>
<dbReference type="KEGG" id="pmua:114584389"/>
<comment type="similarity">
    <text evidence="1">Belongs to the Arpin family.</text>
</comment>
<dbReference type="Proteomes" id="UP000472272">
    <property type="component" value="Chromosome 14"/>
</dbReference>